<protein>
    <submittedName>
        <fullName evidence="2">Tigger transposable element-derived protein 1</fullName>
    </submittedName>
</protein>
<comment type="caution">
    <text evidence="2">The sequence shown here is derived from an EMBL/GenBank/DDBJ whole genome shotgun (WGS) entry which is preliminary data.</text>
</comment>
<dbReference type="OrthoDB" id="7958076at2759"/>
<keyword evidence="3" id="KW-1185">Reference proteome</keyword>
<proteinExistence type="predicted"/>
<evidence type="ECO:0000313" key="3">
    <source>
        <dbReference type="Proteomes" id="UP000887013"/>
    </source>
</evidence>
<evidence type="ECO:0000256" key="1">
    <source>
        <dbReference type="SAM" id="Phobius"/>
    </source>
</evidence>
<accession>A0A8X6TTT6</accession>
<organism evidence="2 3">
    <name type="scientific">Nephila pilipes</name>
    <name type="common">Giant wood spider</name>
    <name type="synonym">Nephila maculata</name>
    <dbReference type="NCBI Taxonomy" id="299642"/>
    <lineage>
        <taxon>Eukaryota</taxon>
        <taxon>Metazoa</taxon>
        <taxon>Ecdysozoa</taxon>
        <taxon>Arthropoda</taxon>
        <taxon>Chelicerata</taxon>
        <taxon>Arachnida</taxon>
        <taxon>Araneae</taxon>
        <taxon>Araneomorphae</taxon>
        <taxon>Entelegynae</taxon>
        <taxon>Araneoidea</taxon>
        <taxon>Nephilidae</taxon>
        <taxon>Nephila</taxon>
    </lineage>
</organism>
<dbReference type="Proteomes" id="UP000887013">
    <property type="component" value="Unassembled WGS sequence"/>
</dbReference>
<sequence>MSLCLVVETRVLCMAVTTCYSLCLCLLYRVILGSTLQHHYNIVICLKLIDIAWQGVSKRTLNSAWRKLWPDVVLKRERFEGFEPIEEEIVFIGRSMGLEVDEADVVDLIEEYAEEFTTEELKEFQKISHSGVMRELSSEEEVEPEEKLTSREISDILGKW</sequence>
<dbReference type="AlphaFoldDB" id="A0A8X6TTT6"/>
<dbReference type="EMBL" id="BMAW01064144">
    <property type="protein sequence ID" value="GFT43576.1"/>
    <property type="molecule type" value="Genomic_DNA"/>
</dbReference>
<keyword evidence="1" id="KW-1133">Transmembrane helix</keyword>
<reference evidence="2" key="1">
    <citation type="submission" date="2020-08" db="EMBL/GenBank/DDBJ databases">
        <title>Multicomponent nature underlies the extraordinary mechanical properties of spider dragline silk.</title>
        <authorList>
            <person name="Kono N."/>
            <person name="Nakamura H."/>
            <person name="Mori M."/>
            <person name="Yoshida Y."/>
            <person name="Ohtoshi R."/>
            <person name="Malay A.D."/>
            <person name="Moran D.A.P."/>
            <person name="Tomita M."/>
            <person name="Numata K."/>
            <person name="Arakawa K."/>
        </authorList>
    </citation>
    <scope>NUCLEOTIDE SEQUENCE</scope>
</reference>
<name>A0A8X6TTT6_NEPPI</name>
<evidence type="ECO:0000313" key="2">
    <source>
        <dbReference type="EMBL" id="GFT43576.1"/>
    </source>
</evidence>
<feature type="transmembrane region" description="Helical" evidence="1">
    <location>
        <begin position="12"/>
        <end position="32"/>
    </location>
</feature>
<gene>
    <name evidence="2" type="primary">TIGD1_74</name>
    <name evidence="2" type="ORF">NPIL_572871</name>
</gene>
<keyword evidence="1" id="KW-0812">Transmembrane</keyword>
<keyword evidence="1" id="KW-0472">Membrane</keyword>